<feature type="region of interest" description="Disordered" evidence="1">
    <location>
        <begin position="206"/>
        <end position="230"/>
    </location>
</feature>
<evidence type="ECO:0000256" key="1">
    <source>
        <dbReference type="SAM" id="MobiDB-lite"/>
    </source>
</evidence>
<feature type="compositionally biased region" description="Polar residues" evidence="1">
    <location>
        <begin position="221"/>
        <end position="230"/>
    </location>
</feature>
<feature type="compositionally biased region" description="Low complexity" evidence="1">
    <location>
        <begin position="104"/>
        <end position="124"/>
    </location>
</feature>
<dbReference type="AlphaFoldDB" id="A0A0K6FMD6"/>
<reference evidence="2 3" key="1">
    <citation type="submission" date="2015-07" db="EMBL/GenBank/DDBJ databases">
        <authorList>
            <person name="Noorani M."/>
        </authorList>
    </citation>
    <scope>NUCLEOTIDE SEQUENCE [LARGE SCALE GENOMIC DNA]</scope>
    <source>
        <strain evidence="2">BBA 69670</strain>
    </source>
</reference>
<feature type="compositionally biased region" description="Basic and acidic residues" evidence="1">
    <location>
        <begin position="87"/>
        <end position="101"/>
    </location>
</feature>
<evidence type="ECO:0000313" key="2">
    <source>
        <dbReference type="EMBL" id="CUA67164.1"/>
    </source>
</evidence>
<accession>A0A0K6FMD6</accession>
<dbReference type="EMBL" id="CYGV01000030">
    <property type="protein sequence ID" value="CUA67164.1"/>
    <property type="molecule type" value="Genomic_DNA"/>
</dbReference>
<feature type="compositionally biased region" description="Basic and acidic residues" evidence="1">
    <location>
        <begin position="148"/>
        <end position="159"/>
    </location>
</feature>
<feature type="region of interest" description="Disordered" evidence="1">
    <location>
        <begin position="73"/>
        <end position="179"/>
    </location>
</feature>
<keyword evidence="3" id="KW-1185">Reference proteome</keyword>
<evidence type="ECO:0000313" key="3">
    <source>
        <dbReference type="Proteomes" id="UP000044841"/>
    </source>
</evidence>
<sequence>MLEAKKGRGTLLAQDHHLPVALPCRPTILQSKNQVKSANHFSQSSTPTYELTEIARKKRIILRLWLRHRRRRNVPGSQAQMPVANPREAKRARLKPDEKSTGQDSSLDSPSGSDSQSDSESNASSEDEPKGKKKAKKNKRSKSKSKSVKPEKSNTEVKLKIKHDRGGGSTQAVPEREAHSTVVNYIRVVLFQLTGWKEMYDIQPSLEGVDDKGQPKVGNPPTATRSFGRA</sequence>
<feature type="compositionally biased region" description="Basic residues" evidence="1">
    <location>
        <begin position="131"/>
        <end position="147"/>
    </location>
</feature>
<gene>
    <name evidence="2" type="ORF">RSOLAG22IIIB_13288</name>
</gene>
<organism evidence="2 3">
    <name type="scientific">Rhizoctonia solani</name>
    <dbReference type="NCBI Taxonomy" id="456999"/>
    <lineage>
        <taxon>Eukaryota</taxon>
        <taxon>Fungi</taxon>
        <taxon>Dikarya</taxon>
        <taxon>Basidiomycota</taxon>
        <taxon>Agaricomycotina</taxon>
        <taxon>Agaricomycetes</taxon>
        <taxon>Cantharellales</taxon>
        <taxon>Ceratobasidiaceae</taxon>
        <taxon>Rhizoctonia</taxon>
    </lineage>
</organism>
<dbReference type="Proteomes" id="UP000044841">
    <property type="component" value="Unassembled WGS sequence"/>
</dbReference>
<proteinExistence type="predicted"/>
<protein>
    <submittedName>
        <fullName evidence="2">Uncharacterized protein</fullName>
    </submittedName>
</protein>
<name>A0A0K6FMD6_9AGAM</name>